<dbReference type="PANTHER" id="PTHR48022:SF2">
    <property type="entry name" value="PLASTIDIC GLUCOSE TRANSPORTER 4"/>
    <property type="match status" value="1"/>
</dbReference>
<evidence type="ECO:0000256" key="2">
    <source>
        <dbReference type="ARBA" id="ARBA00022692"/>
    </source>
</evidence>
<proteinExistence type="predicted"/>
<comment type="subcellular location">
    <subcellularLocation>
        <location evidence="1">Membrane</location>
        <topology evidence="1">Multi-pass membrane protein</topology>
    </subcellularLocation>
</comment>
<dbReference type="SUPFAM" id="SSF103473">
    <property type="entry name" value="MFS general substrate transporter"/>
    <property type="match status" value="1"/>
</dbReference>
<keyword evidence="4 5" id="KW-0472">Membrane</keyword>
<evidence type="ECO:0000256" key="1">
    <source>
        <dbReference type="ARBA" id="ARBA00004141"/>
    </source>
</evidence>
<reference evidence="6 7" key="1">
    <citation type="submission" date="2024-01" db="EMBL/GenBank/DDBJ databases">
        <authorList>
            <person name="Allen C."/>
            <person name="Tagirdzhanova G."/>
        </authorList>
    </citation>
    <scope>NUCLEOTIDE SEQUENCE [LARGE SCALE GENOMIC DNA]</scope>
</reference>
<keyword evidence="7" id="KW-1185">Reference proteome</keyword>
<keyword evidence="2 5" id="KW-0812">Transmembrane</keyword>
<dbReference type="InterPro" id="IPR050360">
    <property type="entry name" value="MFS_Sugar_Transporters"/>
</dbReference>
<accession>A0ABP0CPV7</accession>
<dbReference type="InterPro" id="IPR005828">
    <property type="entry name" value="MFS_sugar_transport-like"/>
</dbReference>
<evidence type="ECO:0000256" key="3">
    <source>
        <dbReference type="ARBA" id="ARBA00022989"/>
    </source>
</evidence>
<sequence>MVVASFMLYAFFYNMGSASIPYLLGAEIPNSALREKTQALGSAWNVVWAFVTNFVIPYMINCIHFKVGWVFGSVSLVALVFTFCFLLETKGRALEEIDAIFSVPFKPLHPNAVPLTEEQRRIGRLEGEEDVDAKIGAEVTSA</sequence>
<gene>
    <name evidence="6" type="ORF">SCUCBS95973_008826</name>
</gene>
<evidence type="ECO:0008006" key="8">
    <source>
        <dbReference type="Google" id="ProtNLM"/>
    </source>
</evidence>
<evidence type="ECO:0000256" key="5">
    <source>
        <dbReference type="SAM" id="Phobius"/>
    </source>
</evidence>
<dbReference type="Pfam" id="PF00083">
    <property type="entry name" value="Sugar_tr"/>
    <property type="match status" value="1"/>
</dbReference>
<evidence type="ECO:0000313" key="6">
    <source>
        <dbReference type="EMBL" id="CAK7234118.1"/>
    </source>
</evidence>
<dbReference type="EMBL" id="CAWUHB010000080">
    <property type="protein sequence ID" value="CAK7234118.1"/>
    <property type="molecule type" value="Genomic_DNA"/>
</dbReference>
<organism evidence="6 7">
    <name type="scientific">Sporothrix curviconia</name>
    <dbReference type="NCBI Taxonomy" id="1260050"/>
    <lineage>
        <taxon>Eukaryota</taxon>
        <taxon>Fungi</taxon>
        <taxon>Dikarya</taxon>
        <taxon>Ascomycota</taxon>
        <taxon>Pezizomycotina</taxon>
        <taxon>Sordariomycetes</taxon>
        <taxon>Sordariomycetidae</taxon>
        <taxon>Ophiostomatales</taxon>
        <taxon>Ophiostomataceae</taxon>
        <taxon>Sporothrix</taxon>
    </lineage>
</organism>
<dbReference type="Gene3D" id="1.20.1250.20">
    <property type="entry name" value="MFS general substrate transporter like domains"/>
    <property type="match status" value="1"/>
</dbReference>
<feature type="transmembrane region" description="Helical" evidence="5">
    <location>
        <begin position="66"/>
        <end position="87"/>
    </location>
</feature>
<dbReference type="InterPro" id="IPR036259">
    <property type="entry name" value="MFS_trans_sf"/>
</dbReference>
<protein>
    <recommendedName>
        <fullName evidence="8">Major facilitator superfamily (MFS) profile domain-containing protein</fullName>
    </recommendedName>
</protein>
<keyword evidence="3 5" id="KW-1133">Transmembrane helix</keyword>
<feature type="transmembrane region" description="Helical" evidence="5">
    <location>
        <begin position="6"/>
        <end position="25"/>
    </location>
</feature>
<evidence type="ECO:0000313" key="7">
    <source>
        <dbReference type="Proteomes" id="UP001642405"/>
    </source>
</evidence>
<dbReference type="PANTHER" id="PTHR48022">
    <property type="entry name" value="PLASTIDIC GLUCOSE TRANSPORTER 4"/>
    <property type="match status" value="1"/>
</dbReference>
<comment type="caution">
    <text evidence="6">The sequence shown here is derived from an EMBL/GenBank/DDBJ whole genome shotgun (WGS) entry which is preliminary data.</text>
</comment>
<dbReference type="Proteomes" id="UP001642405">
    <property type="component" value="Unassembled WGS sequence"/>
</dbReference>
<evidence type="ECO:0000256" key="4">
    <source>
        <dbReference type="ARBA" id="ARBA00023136"/>
    </source>
</evidence>
<feature type="transmembrane region" description="Helical" evidence="5">
    <location>
        <begin position="37"/>
        <end position="60"/>
    </location>
</feature>
<name>A0ABP0CPV7_9PEZI</name>